<dbReference type="AlphaFoldDB" id="R6V394"/>
<dbReference type="STRING" id="1263015.BN580_00348"/>
<proteinExistence type="predicted"/>
<evidence type="ECO:0000313" key="1">
    <source>
        <dbReference type="EMBL" id="CDC77257.1"/>
    </source>
</evidence>
<evidence type="ECO:0000313" key="2">
    <source>
        <dbReference type="Proteomes" id="UP000017938"/>
    </source>
</evidence>
<comment type="caution">
    <text evidence="1">The sequence shown here is derived from an EMBL/GenBank/DDBJ whole genome shotgun (WGS) entry which is preliminary data.</text>
</comment>
<sequence length="63" mass="7601">MYLCPKEVAMLKSKEIRGLMDEYEKVFNEIPPGFNYDEFDSIEDYVRILKECIKTKKSWYDIP</sequence>
<reference evidence="1" key="1">
    <citation type="submission" date="2012-11" db="EMBL/GenBank/DDBJ databases">
        <title>Dependencies among metagenomic species, viruses, plasmids and units of genetic variation.</title>
        <authorList>
            <person name="Nielsen H.B."/>
            <person name="Almeida M."/>
            <person name="Juncker A.S."/>
            <person name="Rasmussen S."/>
            <person name="Li J."/>
            <person name="Sunagawa S."/>
            <person name="Plichta D."/>
            <person name="Gautier L."/>
            <person name="Le Chatelier E."/>
            <person name="Peletier E."/>
            <person name="Bonde I."/>
            <person name="Nielsen T."/>
            <person name="Manichanh C."/>
            <person name="Arumugam M."/>
            <person name="Batto J."/>
            <person name="Santos M.B.Q.D."/>
            <person name="Blom N."/>
            <person name="Borruel N."/>
            <person name="Burgdorf K.S."/>
            <person name="Boumezbeur F."/>
            <person name="Casellas F."/>
            <person name="Dore J."/>
            <person name="Guarner F."/>
            <person name="Hansen T."/>
            <person name="Hildebrand F."/>
            <person name="Kaas R.S."/>
            <person name="Kennedy S."/>
            <person name="Kristiansen K."/>
            <person name="Kultima J.R."/>
            <person name="Leonard P."/>
            <person name="Levenez F."/>
            <person name="Lund O."/>
            <person name="Moumen B."/>
            <person name="Le Paslier D."/>
            <person name="Pons N."/>
            <person name="Pedersen O."/>
            <person name="Prifti E."/>
            <person name="Qin J."/>
            <person name="Raes J."/>
            <person name="Tap J."/>
            <person name="Tims S."/>
            <person name="Ussery D.W."/>
            <person name="Yamada T."/>
            <person name="MetaHit consortium"/>
            <person name="Renault P."/>
            <person name="Sicheritz-Ponten T."/>
            <person name="Bork P."/>
            <person name="Wang J."/>
            <person name="Brunak S."/>
            <person name="Ehrlich S.D."/>
        </authorList>
    </citation>
    <scope>NUCLEOTIDE SEQUENCE [LARGE SCALE GENOMIC DNA]</scope>
</reference>
<dbReference type="Proteomes" id="UP000017938">
    <property type="component" value="Unassembled WGS sequence"/>
</dbReference>
<name>R6V394_9BACT</name>
<organism evidence="1 2">
    <name type="scientific">Candidatus Colimorpha enterica</name>
    <dbReference type="NCBI Taxonomy" id="3083063"/>
    <lineage>
        <taxon>Bacteria</taxon>
        <taxon>Pseudomonadati</taxon>
        <taxon>Bacteroidota</taxon>
        <taxon>Bacteroidia</taxon>
        <taxon>Bacteroidales</taxon>
        <taxon>Candidatus Colimorpha</taxon>
    </lineage>
</organism>
<accession>R6V394</accession>
<protein>
    <submittedName>
        <fullName evidence="1">Uncharacterized protein</fullName>
    </submittedName>
</protein>
<gene>
    <name evidence="1" type="ORF">BN580_00348</name>
</gene>
<dbReference type="EMBL" id="CBFW010000427">
    <property type="protein sequence ID" value="CDC77257.1"/>
    <property type="molecule type" value="Genomic_DNA"/>
</dbReference>